<dbReference type="OrthoDB" id="7785965at2759"/>
<keyword evidence="1" id="KW-0472">Membrane</keyword>
<organism evidence="2 3">
    <name type="scientific">Polypedilum vanderplanki</name>
    <name type="common">Sleeping chironomid midge</name>
    <dbReference type="NCBI Taxonomy" id="319348"/>
    <lineage>
        <taxon>Eukaryota</taxon>
        <taxon>Metazoa</taxon>
        <taxon>Ecdysozoa</taxon>
        <taxon>Arthropoda</taxon>
        <taxon>Hexapoda</taxon>
        <taxon>Insecta</taxon>
        <taxon>Pterygota</taxon>
        <taxon>Neoptera</taxon>
        <taxon>Endopterygota</taxon>
        <taxon>Diptera</taxon>
        <taxon>Nematocera</taxon>
        <taxon>Chironomoidea</taxon>
        <taxon>Chironomidae</taxon>
        <taxon>Chironominae</taxon>
        <taxon>Polypedilum</taxon>
        <taxon>Polypedilum</taxon>
    </lineage>
</organism>
<dbReference type="EMBL" id="JADBJN010000001">
    <property type="protein sequence ID" value="KAG5680893.1"/>
    <property type="molecule type" value="Genomic_DNA"/>
</dbReference>
<feature type="transmembrane region" description="Helical" evidence="1">
    <location>
        <begin position="46"/>
        <end position="68"/>
    </location>
</feature>
<keyword evidence="1" id="KW-1133">Transmembrane helix</keyword>
<feature type="transmembrane region" description="Helical" evidence="1">
    <location>
        <begin position="12"/>
        <end position="34"/>
    </location>
</feature>
<gene>
    <name evidence="2" type="ORF">PVAND_010372</name>
</gene>
<keyword evidence="1" id="KW-0812">Transmembrane</keyword>
<evidence type="ECO:0000313" key="3">
    <source>
        <dbReference type="Proteomes" id="UP001107558"/>
    </source>
</evidence>
<dbReference type="InterPro" id="IPR031720">
    <property type="entry name" value="DUF4728"/>
</dbReference>
<sequence length="151" mass="17709">MLYKNICGLNLNLIKVALFIGTYDIFGTITLIFIEFEFFKQMQTQQMIYLSCFSIGIMAAILLIHGALKLNRQLLLYWLSVAVLRIVLQSLIILEIFYYHILDNTTSYEILYSTLEILDYVVLITSFCLVISLYKQLKYRDGNFTRFENEV</sequence>
<proteinExistence type="predicted"/>
<feature type="transmembrane region" description="Helical" evidence="1">
    <location>
        <begin position="110"/>
        <end position="134"/>
    </location>
</feature>
<accession>A0A9J6CG21</accession>
<evidence type="ECO:0000256" key="1">
    <source>
        <dbReference type="SAM" id="Phobius"/>
    </source>
</evidence>
<name>A0A9J6CG21_POLVA</name>
<dbReference type="Proteomes" id="UP001107558">
    <property type="component" value="Chromosome 1"/>
</dbReference>
<dbReference type="Pfam" id="PF15860">
    <property type="entry name" value="DUF4728"/>
    <property type="match status" value="1"/>
</dbReference>
<feature type="transmembrane region" description="Helical" evidence="1">
    <location>
        <begin position="75"/>
        <end position="98"/>
    </location>
</feature>
<comment type="caution">
    <text evidence="2">The sequence shown here is derived from an EMBL/GenBank/DDBJ whole genome shotgun (WGS) entry which is preliminary data.</text>
</comment>
<protein>
    <submittedName>
        <fullName evidence="2">Uncharacterized protein</fullName>
    </submittedName>
</protein>
<dbReference type="AlphaFoldDB" id="A0A9J6CG21"/>
<reference evidence="2" key="1">
    <citation type="submission" date="2021-03" db="EMBL/GenBank/DDBJ databases">
        <title>Chromosome level genome of the anhydrobiotic midge Polypedilum vanderplanki.</title>
        <authorList>
            <person name="Yoshida Y."/>
            <person name="Kikawada T."/>
            <person name="Gusev O."/>
        </authorList>
    </citation>
    <scope>NUCLEOTIDE SEQUENCE</scope>
    <source>
        <strain evidence="2">NIAS01</strain>
        <tissue evidence="2">Whole body or cell culture</tissue>
    </source>
</reference>
<keyword evidence="3" id="KW-1185">Reference proteome</keyword>
<evidence type="ECO:0000313" key="2">
    <source>
        <dbReference type="EMBL" id="KAG5680893.1"/>
    </source>
</evidence>